<protein>
    <recommendedName>
        <fullName evidence="6">Core-binding (CB) domain-containing protein</fullName>
    </recommendedName>
</protein>
<dbReference type="GO" id="GO:0003677">
    <property type="term" value="F:DNA binding"/>
    <property type="evidence" value="ECO:0007669"/>
    <property type="project" value="UniProtKB-KW"/>
</dbReference>
<dbReference type="PANTHER" id="PTHR34605:SF4">
    <property type="entry name" value="DNA ADENINE METHYLTRANSFERASE"/>
    <property type="match status" value="1"/>
</dbReference>
<dbReference type="Gene3D" id="1.10.443.10">
    <property type="entry name" value="Intergrase catalytic core"/>
    <property type="match status" value="1"/>
</dbReference>
<feature type="region of interest" description="Disordered" evidence="3">
    <location>
        <begin position="25"/>
        <end position="46"/>
    </location>
</feature>
<name>A0A0C3ALP6_SERVB</name>
<feature type="compositionally biased region" description="Polar residues" evidence="3">
    <location>
        <begin position="25"/>
        <end position="36"/>
    </location>
</feature>
<dbReference type="HOGENOM" id="CLU_003292_2_3_1"/>
<evidence type="ECO:0000256" key="1">
    <source>
        <dbReference type="ARBA" id="ARBA00023125"/>
    </source>
</evidence>
<evidence type="ECO:0000256" key="3">
    <source>
        <dbReference type="SAM" id="MobiDB-lite"/>
    </source>
</evidence>
<dbReference type="InterPro" id="IPR013762">
    <property type="entry name" value="Integrase-like_cat_sf"/>
</dbReference>
<organism evidence="4 5">
    <name type="scientific">Serendipita vermifera MAFF 305830</name>
    <dbReference type="NCBI Taxonomy" id="933852"/>
    <lineage>
        <taxon>Eukaryota</taxon>
        <taxon>Fungi</taxon>
        <taxon>Dikarya</taxon>
        <taxon>Basidiomycota</taxon>
        <taxon>Agaricomycotina</taxon>
        <taxon>Agaricomycetes</taxon>
        <taxon>Sebacinales</taxon>
        <taxon>Serendipitaceae</taxon>
        <taxon>Serendipita</taxon>
    </lineage>
</organism>
<reference evidence="5" key="2">
    <citation type="submission" date="2015-01" db="EMBL/GenBank/DDBJ databases">
        <title>Evolutionary Origins and Diversification of the Mycorrhizal Mutualists.</title>
        <authorList>
            <consortium name="DOE Joint Genome Institute"/>
            <consortium name="Mycorrhizal Genomics Consortium"/>
            <person name="Kohler A."/>
            <person name="Kuo A."/>
            <person name="Nagy L.G."/>
            <person name="Floudas D."/>
            <person name="Copeland A."/>
            <person name="Barry K.W."/>
            <person name="Cichocki N."/>
            <person name="Veneault-Fourrey C."/>
            <person name="LaButti K."/>
            <person name="Lindquist E.A."/>
            <person name="Lipzen A."/>
            <person name="Lundell T."/>
            <person name="Morin E."/>
            <person name="Murat C."/>
            <person name="Riley R."/>
            <person name="Ohm R."/>
            <person name="Sun H."/>
            <person name="Tunlid A."/>
            <person name="Henrissat B."/>
            <person name="Grigoriev I.V."/>
            <person name="Hibbett D.S."/>
            <person name="Martin F."/>
        </authorList>
    </citation>
    <scope>NUCLEOTIDE SEQUENCE [LARGE SCALE GENOMIC DNA]</scope>
    <source>
        <strain evidence="5">MAFF 305830</strain>
    </source>
</reference>
<dbReference type="GO" id="GO:0015074">
    <property type="term" value="P:DNA integration"/>
    <property type="evidence" value="ECO:0007669"/>
    <property type="project" value="InterPro"/>
</dbReference>
<dbReference type="AlphaFoldDB" id="A0A0C3ALP6"/>
<dbReference type="GO" id="GO:0006310">
    <property type="term" value="P:DNA recombination"/>
    <property type="evidence" value="ECO:0007669"/>
    <property type="project" value="UniProtKB-KW"/>
</dbReference>
<dbReference type="InterPro" id="IPR010998">
    <property type="entry name" value="Integrase_recombinase_N"/>
</dbReference>
<accession>A0A0C3ALP6</accession>
<proteinExistence type="predicted"/>
<gene>
    <name evidence="4" type="ORF">M408DRAFT_29947</name>
</gene>
<keyword evidence="2" id="KW-0233">DNA recombination</keyword>
<dbReference type="EMBL" id="KN824399">
    <property type="protein sequence ID" value="KIM20964.1"/>
    <property type="molecule type" value="Genomic_DNA"/>
</dbReference>
<dbReference type="InterPro" id="IPR011010">
    <property type="entry name" value="DNA_brk_join_enz"/>
</dbReference>
<dbReference type="OrthoDB" id="3254696at2759"/>
<keyword evidence="5" id="KW-1185">Reference proteome</keyword>
<dbReference type="SUPFAM" id="SSF56349">
    <property type="entry name" value="DNA breaking-rejoining enzymes"/>
    <property type="match status" value="1"/>
</dbReference>
<dbReference type="InterPro" id="IPR052925">
    <property type="entry name" value="Phage_Integrase-like_Recomb"/>
</dbReference>
<keyword evidence="1" id="KW-0238">DNA-binding</keyword>
<dbReference type="SUPFAM" id="SSF47823">
    <property type="entry name" value="lambda integrase-like, N-terminal domain"/>
    <property type="match status" value="1"/>
</dbReference>
<dbReference type="Gene3D" id="1.10.150.130">
    <property type="match status" value="1"/>
</dbReference>
<evidence type="ECO:0008006" key="6">
    <source>
        <dbReference type="Google" id="ProtNLM"/>
    </source>
</evidence>
<dbReference type="STRING" id="933852.A0A0C3ALP6"/>
<dbReference type="PANTHER" id="PTHR34605">
    <property type="entry name" value="PHAGE_INTEGRASE DOMAIN-CONTAINING PROTEIN"/>
    <property type="match status" value="1"/>
</dbReference>
<evidence type="ECO:0000256" key="2">
    <source>
        <dbReference type="ARBA" id="ARBA00023172"/>
    </source>
</evidence>
<reference evidence="4 5" key="1">
    <citation type="submission" date="2014-04" db="EMBL/GenBank/DDBJ databases">
        <authorList>
            <consortium name="DOE Joint Genome Institute"/>
            <person name="Kuo A."/>
            <person name="Zuccaro A."/>
            <person name="Kohler A."/>
            <person name="Nagy L.G."/>
            <person name="Floudas D."/>
            <person name="Copeland A."/>
            <person name="Barry K.W."/>
            <person name="Cichocki N."/>
            <person name="Veneault-Fourrey C."/>
            <person name="LaButti K."/>
            <person name="Lindquist E.A."/>
            <person name="Lipzen A."/>
            <person name="Lundell T."/>
            <person name="Morin E."/>
            <person name="Murat C."/>
            <person name="Sun H."/>
            <person name="Tunlid A."/>
            <person name="Henrissat B."/>
            <person name="Grigoriev I.V."/>
            <person name="Hibbett D.S."/>
            <person name="Martin F."/>
            <person name="Nordberg H.P."/>
            <person name="Cantor M.N."/>
            <person name="Hua S.X."/>
        </authorList>
    </citation>
    <scope>NUCLEOTIDE SEQUENCE [LARGE SCALE GENOMIC DNA]</scope>
    <source>
        <strain evidence="4 5">MAFF 305830</strain>
    </source>
</reference>
<evidence type="ECO:0000313" key="4">
    <source>
        <dbReference type="EMBL" id="KIM20964.1"/>
    </source>
</evidence>
<feature type="compositionally biased region" description="Basic residues" evidence="3">
    <location>
        <begin position="37"/>
        <end position="46"/>
    </location>
</feature>
<dbReference type="Proteomes" id="UP000054097">
    <property type="component" value="Unassembled WGS sequence"/>
</dbReference>
<evidence type="ECO:0000313" key="5">
    <source>
        <dbReference type="Proteomes" id="UP000054097"/>
    </source>
</evidence>
<sequence>MSYFLCRLLRYRKAKKDELKTKAITSRGPSVAATSKNQRKYSTKHHLSVKRIPNFTPRPINPPAKHPATHQVALANARNRLQKALDHSHAPRTSKNYSDAVKRYIKFASSIGFPEEDALPASEELVLLWAAEGLGRTGPGTAKQNLSALRAWHIKNGHEWSRPAAIPFISKALAEFWPRESKKPQQRPPVTSHMMSMLAHSWKNGSPKEICALAIALTAWTGQCRLGELLPESQDIVDNARLPTRGGWIHEATSPRASQLTLPWTKTTLWQGAKVFLLDQRDPLNASLAILKHLRASPIAPKRLICEFRNGRHTEILDKQEFMELCNQVWTNNGLPRVTGHSFRIGGTTALLCSGVSPEIVKKMGRWSSDAFLLYWRSLGHVFADNAANITWRD</sequence>